<name>A0A0M9A2S2_9HYME</name>
<dbReference type="EMBL" id="KQ435753">
    <property type="protein sequence ID" value="KOX76100.1"/>
    <property type="molecule type" value="Genomic_DNA"/>
</dbReference>
<sequence length="406" mass="45934">MTLMGIFSVRLRTIGKRAIAQYQATPRPLANHVTQTNQSLIFVASALHPKRPDFPKITFGDKKKKEKTETIVQIHRVINGQEFLLEKIINVNFCVDRNIALLFPNSSHSSVDKMLRCYIDSATVLNESLVYLLNCEASIGNFNNVSQVPNLQSRIGGNIDDQRIIVQHARMIKVAHREVRDPGGLLLGANLVLKSYDVTSVDVSTTSATLTVTTSATLTLTTVRVFNLAFQSSILSTTKKKRNSGRGSNNRRMPNTTLLNIKLNIVKTQPSDGVFSFYQLSLLCAAIPVLTHYTRTIVVRILKQKKKKKKHYDSQKQLFRLGNEDDFFIDTQTFESMENKLQARSLTARQRHSYSRQTLVIVISNIVSDIISQWWLQLFTPTQNVARVLLQHIDKCAMFKKEGISE</sequence>
<protein>
    <submittedName>
        <fullName evidence="1">Uncharacterized protein</fullName>
    </submittedName>
</protein>
<proteinExistence type="predicted"/>
<reference evidence="1 2" key="1">
    <citation type="submission" date="2015-07" db="EMBL/GenBank/DDBJ databases">
        <title>The genome of Melipona quadrifasciata.</title>
        <authorList>
            <person name="Pan H."/>
            <person name="Kapheim K."/>
        </authorList>
    </citation>
    <scope>NUCLEOTIDE SEQUENCE [LARGE SCALE GENOMIC DNA]</scope>
    <source>
        <strain evidence="1">0111107301</strain>
        <tissue evidence="1">Whole body</tissue>
    </source>
</reference>
<organism evidence="1 2">
    <name type="scientific">Melipona quadrifasciata</name>
    <dbReference type="NCBI Taxonomy" id="166423"/>
    <lineage>
        <taxon>Eukaryota</taxon>
        <taxon>Metazoa</taxon>
        <taxon>Ecdysozoa</taxon>
        <taxon>Arthropoda</taxon>
        <taxon>Hexapoda</taxon>
        <taxon>Insecta</taxon>
        <taxon>Pterygota</taxon>
        <taxon>Neoptera</taxon>
        <taxon>Endopterygota</taxon>
        <taxon>Hymenoptera</taxon>
        <taxon>Apocrita</taxon>
        <taxon>Aculeata</taxon>
        <taxon>Apoidea</taxon>
        <taxon>Anthophila</taxon>
        <taxon>Apidae</taxon>
        <taxon>Melipona</taxon>
    </lineage>
</organism>
<dbReference type="AlphaFoldDB" id="A0A0M9A2S2"/>
<gene>
    <name evidence="1" type="ORF">WN51_11815</name>
</gene>
<evidence type="ECO:0000313" key="2">
    <source>
        <dbReference type="Proteomes" id="UP000053105"/>
    </source>
</evidence>
<accession>A0A0M9A2S2</accession>
<keyword evidence="2" id="KW-1185">Reference proteome</keyword>
<evidence type="ECO:0000313" key="1">
    <source>
        <dbReference type="EMBL" id="KOX76100.1"/>
    </source>
</evidence>
<dbReference type="Proteomes" id="UP000053105">
    <property type="component" value="Unassembled WGS sequence"/>
</dbReference>